<name>A0A165KGJ1_EXIGL</name>
<protein>
    <submittedName>
        <fullName evidence="2">Uncharacterized protein</fullName>
    </submittedName>
</protein>
<feature type="region of interest" description="Disordered" evidence="1">
    <location>
        <begin position="139"/>
        <end position="177"/>
    </location>
</feature>
<feature type="compositionally biased region" description="Gly residues" evidence="1">
    <location>
        <begin position="99"/>
        <end position="110"/>
    </location>
</feature>
<dbReference type="AlphaFoldDB" id="A0A165KGJ1"/>
<accession>A0A165KGJ1</accession>
<evidence type="ECO:0000313" key="3">
    <source>
        <dbReference type="Proteomes" id="UP000077266"/>
    </source>
</evidence>
<feature type="region of interest" description="Disordered" evidence="1">
    <location>
        <begin position="74"/>
        <end position="113"/>
    </location>
</feature>
<organism evidence="2 3">
    <name type="scientific">Exidia glandulosa HHB12029</name>
    <dbReference type="NCBI Taxonomy" id="1314781"/>
    <lineage>
        <taxon>Eukaryota</taxon>
        <taxon>Fungi</taxon>
        <taxon>Dikarya</taxon>
        <taxon>Basidiomycota</taxon>
        <taxon>Agaricomycotina</taxon>
        <taxon>Agaricomycetes</taxon>
        <taxon>Auriculariales</taxon>
        <taxon>Exidiaceae</taxon>
        <taxon>Exidia</taxon>
    </lineage>
</organism>
<proteinExistence type="predicted"/>
<sequence>MAPAPEKYIDEQTEASRDNVWPAFRNEHTAATRAGLDPFHGARVSRVRDWVFRARPAQPWHRLRPYDRLLVDSSTRKPVTPDKLPPDDGGVTPAPTTGAGSGWAGSGWGEAQGTVDWAQPFDNVVRGVERWGAAAAAADEATGWGAPAGATSGWEWVNNGGNADNGPASRDSNDSMPQLVESDIERAPRVAPAPAPADAPAPAPLADVEAVEAATGPQPNTGPAPNARTRPIDVPPRTTRIPSWGQRYESAEEFRDRVKEEYVVAQETCAKTNKDCRPRALCKDCAQLPYEERWAAHEECAKTNKNCLRAFPCEDCYGLPGAAWFLAGETFVDEYVDDMATECGSVCGTTPPPRGDVSMATMRRELDVRMWYRRQEREVGERYPMFG</sequence>
<evidence type="ECO:0000313" key="2">
    <source>
        <dbReference type="EMBL" id="KZV96302.1"/>
    </source>
</evidence>
<gene>
    <name evidence="2" type="ORF">EXIGLDRAFT_765405</name>
</gene>
<feature type="region of interest" description="Disordered" evidence="1">
    <location>
        <begin position="212"/>
        <end position="242"/>
    </location>
</feature>
<reference evidence="2 3" key="1">
    <citation type="journal article" date="2016" name="Mol. Biol. Evol.">
        <title>Comparative Genomics of Early-Diverging Mushroom-Forming Fungi Provides Insights into the Origins of Lignocellulose Decay Capabilities.</title>
        <authorList>
            <person name="Nagy L.G."/>
            <person name="Riley R."/>
            <person name="Tritt A."/>
            <person name="Adam C."/>
            <person name="Daum C."/>
            <person name="Floudas D."/>
            <person name="Sun H."/>
            <person name="Yadav J.S."/>
            <person name="Pangilinan J."/>
            <person name="Larsson K.H."/>
            <person name="Matsuura K."/>
            <person name="Barry K."/>
            <person name="Labutti K."/>
            <person name="Kuo R."/>
            <person name="Ohm R.A."/>
            <person name="Bhattacharya S.S."/>
            <person name="Shirouzu T."/>
            <person name="Yoshinaga Y."/>
            <person name="Martin F.M."/>
            <person name="Grigoriev I.V."/>
            <person name="Hibbett D.S."/>
        </authorList>
    </citation>
    <scope>NUCLEOTIDE SEQUENCE [LARGE SCALE GENOMIC DNA]</scope>
    <source>
        <strain evidence="2 3">HHB12029</strain>
    </source>
</reference>
<feature type="compositionally biased region" description="Low complexity" evidence="1">
    <location>
        <begin position="139"/>
        <end position="148"/>
    </location>
</feature>
<dbReference type="InParanoid" id="A0A165KGJ1"/>
<feature type="compositionally biased region" description="Low complexity" evidence="1">
    <location>
        <begin position="89"/>
        <end position="98"/>
    </location>
</feature>
<evidence type="ECO:0000256" key="1">
    <source>
        <dbReference type="SAM" id="MobiDB-lite"/>
    </source>
</evidence>
<dbReference type="EMBL" id="KV425944">
    <property type="protein sequence ID" value="KZV96302.1"/>
    <property type="molecule type" value="Genomic_DNA"/>
</dbReference>
<dbReference type="Proteomes" id="UP000077266">
    <property type="component" value="Unassembled WGS sequence"/>
</dbReference>
<keyword evidence="3" id="KW-1185">Reference proteome</keyword>